<dbReference type="AlphaFoldDB" id="A0A1H0J7M5"/>
<dbReference type="Proteomes" id="UP000199134">
    <property type="component" value="Unassembled WGS sequence"/>
</dbReference>
<dbReference type="Gene3D" id="2.120.10.30">
    <property type="entry name" value="TolB, C-terminal domain"/>
    <property type="match status" value="1"/>
</dbReference>
<evidence type="ECO:0000313" key="4">
    <source>
        <dbReference type="EMBL" id="SDO39503.1"/>
    </source>
</evidence>
<feature type="signal peptide" evidence="2">
    <location>
        <begin position="1"/>
        <end position="18"/>
    </location>
</feature>
<gene>
    <name evidence="4" type="ORF">SAMN04487900_11866</name>
    <name evidence="3" type="ORF">SAMN04487901_104192</name>
</gene>
<dbReference type="EMBL" id="FNCQ01000004">
    <property type="protein sequence ID" value="SDG49008.1"/>
    <property type="molecule type" value="Genomic_DNA"/>
</dbReference>
<sequence length="504" mass="57708">MIMKYIHLLCLGALLALASCGTKVPDSFIEDEHLPKIYPDYTDVTIPVNIAPLSFQLEQEADEVVTRFSYGDMELVCGGVKAQPSVDDWHQLTAAAQGHDITVEVFACNGGQWKRFKPFAYHVSADSIDAYLCYRLISPSYVTYEELTLNQRCLETYDEKVMVDNLLCSTEQDGQCVNCHNFQQYNPERMLFHARQNHGGTIMVYDGKVSKVNMRNDSLLSAGVYPTWHPTLPLVVFSTNKTGQSFHTRHKNKIEVFDSASDIIAYDVRNNEVTNIENDSTEFEVFPFWAPDGKSLYYCSAHFEFRDTVSKDVEVIRRYSELHYNIYRKSFDAETMTFGPRQLVFDADTLGKSATLPRISPDGRFLVFTLGNYGCFHIWHHEADLWMLNLATGECKPMEGINSDDTESYHSWSSNGRWLVVSTRREDGNFTRPFFAHVDQQGRASKPFALPQADPDYHRQFMKSYNIPEFVSGPVEITPQRFADVLKNDEGEPVKYVRKLKNIH</sequence>
<dbReference type="PANTHER" id="PTHR36842:SF1">
    <property type="entry name" value="PROTEIN TOLB"/>
    <property type="match status" value="1"/>
</dbReference>
<accession>A0A1H0J7M5</accession>
<dbReference type="PANTHER" id="PTHR36842">
    <property type="entry name" value="PROTEIN TOLB HOMOLOG"/>
    <property type="match status" value="1"/>
</dbReference>
<dbReference type="PROSITE" id="PS51257">
    <property type="entry name" value="PROKAR_LIPOPROTEIN"/>
    <property type="match status" value="1"/>
</dbReference>
<dbReference type="Proteomes" id="UP000198779">
    <property type="component" value="Unassembled WGS sequence"/>
</dbReference>
<keyword evidence="2" id="KW-0732">Signal</keyword>
<reference evidence="4 5" key="1">
    <citation type="submission" date="2016-10" db="EMBL/GenBank/DDBJ databases">
        <authorList>
            <person name="Varghese N."/>
            <person name="Submissions S."/>
        </authorList>
    </citation>
    <scope>NUCLEOTIDE SEQUENCE</scope>
    <source>
        <strain evidence="4">BP1-145</strain>
        <strain evidence="5">BP1-148</strain>
    </source>
</reference>
<dbReference type="InterPro" id="IPR011659">
    <property type="entry name" value="WD40"/>
</dbReference>
<dbReference type="Pfam" id="PF07676">
    <property type="entry name" value="PD40"/>
    <property type="match status" value="3"/>
</dbReference>
<evidence type="ECO:0000313" key="5">
    <source>
        <dbReference type="Proteomes" id="UP000198779"/>
    </source>
</evidence>
<proteinExistence type="inferred from homology"/>
<dbReference type="SUPFAM" id="SSF82171">
    <property type="entry name" value="DPP6 N-terminal domain-like"/>
    <property type="match status" value="1"/>
</dbReference>
<feature type="chain" id="PRO_5041053056" evidence="2">
    <location>
        <begin position="19"/>
        <end position="504"/>
    </location>
</feature>
<reference evidence="3 6" key="2">
    <citation type="submission" date="2016-10" db="EMBL/GenBank/DDBJ databases">
        <authorList>
            <person name="de Groot N.N."/>
        </authorList>
    </citation>
    <scope>NUCLEOTIDE SEQUENCE [LARGE SCALE GENOMIC DNA]</scope>
    <source>
        <strain evidence="6">BP1-145</strain>
        <strain evidence="3">BP1-148</strain>
    </source>
</reference>
<keyword evidence="5" id="KW-1185">Reference proteome</keyword>
<dbReference type="EMBL" id="FNIW01000018">
    <property type="protein sequence ID" value="SDO39503.1"/>
    <property type="molecule type" value="Genomic_DNA"/>
</dbReference>
<dbReference type="STRING" id="645274.SAMN04487901_104192"/>
<evidence type="ECO:0000256" key="2">
    <source>
        <dbReference type="SAM" id="SignalP"/>
    </source>
</evidence>
<organism evidence="4 6">
    <name type="scientific">Prevotella communis</name>
    <dbReference type="NCBI Taxonomy" id="2913614"/>
    <lineage>
        <taxon>Bacteria</taxon>
        <taxon>Pseudomonadati</taxon>
        <taxon>Bacteroidota</taxon>
        <taxon>Bacteroidia</taxon>
        <taxon>Bacteroidales</taxon>
        <taxon>Prevotellaceae</taxon>
        <taxon>Prevotella</taxon>
    </lineage>
</organism>
<evidence type="ECO:0000256" key="1">
    <source>
        <dbReference type="ARBA" id="ARBA00009820"/>
    </source>
</evidence>
<evidence type="ECO:0000313" key="6">
    <source>
        <dbReference type="Proteomes" id="UP000199134"/>
    </source>
</evidence>
<name>A0A1H0J7M5_9BACT</name>
<protein>
    <submittedName>
        <fullName evidence="4">WD40-like Beta Propeller Repeat</fullName>
    </submittedName>
</protein>
<accession>A0A1G7UNT5</accession>
<dbReference type="InterPro" id="IPR011042">
    <property type="entry name" value="6-blade_b-propeller_TolB-like"/>
</dbReference>
<evidence type="ECO:0000313" key="3">
    <source>
        <dbReference type="EMBL" id="SDG49008.1"/>
    </source>
</evidence>
<comment type="similarity">
    <text evidence="1">Belongs to the TolB family.</text>
</comment>